<dbReference type="GO" id="GO:0005886">
    <property type="term" value="C:plasma membrane"/>
    <property type="evidence" value="ECO:0007669"/>
    <property type="project" value="TreeGrafter"/>
</dbReference>
<dbReference type="InterPro" id="IPR001036">
    <property type="entry name" value="Acrflvin-R"/>
</dbReference>
<feature type="transmembrane region" description="Helical" evidence="1">
    <location>
        <begin position="59"/>
        <end position="79"/>
    </location>
</feature>
<accession>A0A4U9WIQ7</accession>
<reference evidence="2" key="1">
    <citation type="submission" date="2019-05" db="EMBL/GenBank/DDBJ databases">
        <authorList>
            <consortium name="Pathogen Informatics"/>
        </authorList>
    </citation>
    <scope>NUCLEOTIDE SEQUENCE [LARGE SCALE GENOMIC DNA]</scope>
    <source>
        <strain evidence="2">NCTC12965</strain>
    </source>
</reference>
<evidence type="ECO:0000313" key="2">
    <source>
        <dbReference type="EMBL" id="VTR59157.1"/>
    </source>
</evidence>
<dbReference type="EMBL" id="CABEEZ010000156">
    <property type="protein sequence ID" value="VTR59157.1"/>
    <property type="molecule type" value="Genomic_DNA"/>
</dbReference>
<keyword evidence="1" id="KW-1133">Transmembrane helix</keyword>
<name>A0A4U9WIQ7_SERFO</name>
<proteinExistence type="predicted"/>
<gene>
    <name evidence="2" type="primary">mdtC_5</name>
    <name evidence="2" type="ORF">NCTC12965_07931</name>
</gene>
<organism evidence="2">
    <name type="scientific">Serratia fonticola</name>
    <dbReference type="NCBI Taxonomy" id="47917"/>
    <lineage>
        <taxon>Bacteria</taxon>
        <taxon>Pseudomonadati</taxon>
        <taxon>Pseudomonadota</taxon>
        <taxon>Gammaproteobacteria</taxon>
        <taxon>Enterobacterales</taxon>
        <taxon>Yersiniaceae</taxon>
        <taxon>Serratia</taxon>
    </lineage>
</organism>
<dbReference type="PANTHER" id="PTHR32063">
    <property type="match status" value="1"/>
</dbReference>
<dbReference type="SUPFAM" id="SSF82866">
    <property type="entry name" value="Multidrug efflux transporter AcrB transmembrane domain"/>
    <property type="match status" value="1"/>
</dbReference>
<dbReference type="Gene3D" id="1.20.1640.10">
    <property type="entry name" value="Multidrug efflux transporter AcrB transmembrane domain"/>
    <property type="match status" value="1"/>
</dbReference>
<evidence type="ECO:0000256" key="1">
    <source>
        <dbReference type="SAM" id="Phobius"/>
    </source>
</evidence>
<dbReference type="AlphaFoldDB" id="A0A4U9WIQ7"/>
<dbReference type="GO" id="GO:0042910">
    <property type="term" value="F:xenobiotic transmembrane transporter activity"/>
    <property type="evidence" value="ECO:0007669"/>
    <property type="project" value="TreeGrafter"/>
</dbReference>
<dbReference type="Pfam" id="PF00873">
    <property type="entry name" value="ACR_tran"/>
    <property type="match status" value="1"/>
</dbReference>
<protein>
    <submittedName>
        <fullName evidence="2">Multidrug transporter MdtC</fullName>
    </submittedName>
</protein>
<sequence length="130" mass="14255">MLSGHELDVIAIIGIILLIGIVKKNAIMMIDFALAAEREQGMTPYDAIYQACLLRFRPILMTTLAALLGALPLMLSTGVGAELRRPLGVCMVGGLVMSQILTLFTTPVIYLLFDKLARNTRRQPEPQELS</sequence>
<keyword evidence="1" id="KW-0472">Membrane</keyword>
<dbReference type="PANTHER" id="PTHR32063:SF21">
    <property type="entry name" value="MULTIDRUG RESISTANCE PROTEIN MDTB"/>
    <property type="match status" value="1"/>
</dbReference>
<keyword evidence="1" id="KW-0812">Transmembrane</keyword>
<feature type="transmembrane region" description="Helical" evidence="1">
    <location>
        <begin position="6"/>
        <end position="22"/>
    </location>
</feature>
<feature type="transmembrane region" description="Helical" evidence="1">
    <location>
        <begin position="91"/>
        <end position="113"/>
    </location>
</feature>